<dbReference type="AlphaFoldDB" id="A0AAN8Z4K4"/>
<evidence type="ECO:0000313" key="1">
    <source>
        <dbReference type="EMBL" id="KAK6924541.1"/>
    </source>
</evidence>
<accession>A0AAN8Z4K4</accession>
<organism evidence="1 2">
    <name type="scientific">Dillenia turbinata</name>
    <dbReference type="NCBI Taxonomy" id="194707"/>
    <lineage>
        <taxon>Eukaryota</taxon>
        <taxon>Viridiplantae</taxon>
        <taxon>Streptophyta</taxon>
        <taxon>Embryophyta</taxon>
        <taxon>Tracheophyta</taxon>
        <taxon>Spermatophyta</taxon>
        <taxon>Magnoliopsida</taxon>
        <taxon>eudicotyledons</taxon>
        <taxon>Gunneridae</taxon>
        <taxon>Pentapetalae</taxon>
        <taxon>Dilleniales</taxon>
        <taxon>Dilleniaceae</taxon>
        <taxon>Dillenia</taxon>
    </lineage>
</organism>
<evidence type="ECO:0000313" key="2">
    <source>
        <dbReference type="Proteomes" id="UP001370490"/>
    </source>
</evidence>
<name>A0AAN8Z4K4_9MAGN</name>
<dbReference type="EMBL" id="JBAMMX010000017">
    <property type="protein sequence ID" value="KAK6924541.1"/>
    <property type="molecule type" value="Genomic_DNA"/>
</dbReference>
<dbReference type="Proteomes" id="UP001370490">
    <property type="component" value="Unassembled WGS sequence"/>
</dbReference>
<reference evidence="1 2" key="1">
    <citation type="submission" date="2023-12" db="EMBL/GenBank/DDBJ databases">
        <title>A high-quality genome assembly for Dillenia turbinata (Dilleniales).</title>
        <authorList>
            <person name="Chanderbali A."/>
        </authorList>
    </citation>
    <scope>NUCLEOTIDE SEQUENCE [LARGE SCALE GENOMIC DNA]</scope>
    <source>
        <strain evidence="1">LSX21</strain>
        <tissue evidence="1">Leaf</tissue>
    </source>
</reference>
<keyword evidence="2" id="KW-1185">Reference proteome</keyword>
<evidence type="ECO:0008006" key="3">
    <source>
        <dbReference type="Google" id="ProtNLM"/>
    </source>
</evidence>
<protein>
    <recommendedName>
        <fullName evidence="3">UVR domain-containing protein</fullName>
    </recommendedName>
</protein>
<comment type="caution">
    <text evidence="1">The sequence shown here is derived from an EMBL/GenBank/DDBJ whole genome shotgun (WGS) entry which is preliminary data.</text>
</comment>
<sequence length="111" mass="12783">MLSESVMEWVEYVRHSCYDVSLDSAADGPDTLAVELNLVRNMKLAVNEEQYNDAAMWRDKLTDLRTRMDLDDNFIRLSQKLSQRRQHSEGILGFMRRRSGIGILSPSPHNA</sequence>
<proteinExistence type="predicted"/>
<gene>
    <name evidence="1" type="ORF">RJ641_010741</name>
</gene>